<organism evidence="1 2">
    <name type="scientific">Mollisia scopiformis</name>
    <name type="common">Conifer needle endophyte fungus</name>
    <name type="synonym">Phialocephala scopiformis</name>
    <dbReference type="NCBI Taxonomy" id="149040"/>
    <lineage>
        <taxon>Eukaryota</taxon>
        <taxon>Fungi</taxon>
        <taxon>Dikarya</taxon>
        <taxon>Ascomycota</taxon>
        <taxon>Pezizomycotina</taxon>
        <taxon>Leotiomycetes</taxon>
        <taxon>Helotiales</taxon>
        <taxon>Mollisiaceae</taxon>
        <taxon>Mollisia</taxon>
    </lineage>
</organism>
<gene>
    <name evidence="1" type="ORF">LY89DRAFT_324978</name>
</gene>
<sequence length="101" mass="11330">MSQILWLAGLMSSRVDARNLVIRRKWGKLSAVTGSDLAAFPLGSNLFRNSVTFSSQNVKTSSIIRRLLRRIKIRGLYRLSSKKCSSECGCFLCVAEFKPMT</sequence>
<dbReference type="Proteomes" id="UP000070700">
    <property type="component" value="Unassembled WGS sequence"/>
</dbReference>
<evidence type="ECO:0000313" key="2">
    <source>
        <dbReference type="Proteomes" id="UP000070700"/>
    </source>
</evidence>
<dbReference type="AlphaFoldDB" id="A0A132B8I9"/>
<dbReference type="InParanoid" id="A0A132B8I9"/>
<dbReference type="EMBL" id="KQ947434">
    <property type="protein sequence ID" value="KUJ08716.1"/>
    <property type="molecule type" value="Genomic_DNA"/>
</dbReference>
<evidence type="ECO:0000313" key="1">
    <source>
        <dbReference type="EMBL" id="KUJ08716.1"/>
    </source>
</evidence>
<dbReference type="GeneID" id="28816461"/>
<name>A0A132B8I9_MOLSC</name>
<keyword evidence="2" id="KW-1185">Reference proteome</keyword>
<dbReference type="KEGG" id="psco:LY89DRAFT_324978"/>
<proteinExistence type="predicted"/>
<dbReference type="RefSeq" id="XP_018063071.1">
    <property type="nucleotide sequence ID" value="XM_018206735.1"/>
</dbReference>
<accession>A0A132B8I9</accession>
<reference evidence="1 2" key="1">
    <citation type="submission" date="2015-10" db="EMBL/GenBank/DDBJ databases">
        <title>Full genome of DAOMC 229536 Phialocephala scopiformis, a fungal endophyte of spruce producing the potent anti-insectan compound rugulosin.</title>
        <authorList>
            <consortium name="DOE Joint Genome Institute"/>
            <person name="Walker A.K."/>
            <person name="Frasz S.L."/>
            <person name="Seifert K.A."/>
            <person name="Miller J.D."/>
            <person name="Mondo S.J."/>
            <person name="Labutti K."/>
            <person name="Lipzen A."/>
            <person name="Dockter R."/>
            <person name="Kennedy M."/>
            <person name="Grigoriev I.V."/>
            <person name="Spatafora J.W."/>
        </authorList>
    </citation>
    <scope>NUCLEOTIDE SEQUENCE [LARGE SCALE GENOMIC DNA]</scope>
    <source>
        <strain evidence="1 2">CBS 120377</strain>
    </source>
</reference>
<protein>
    <submittedName>
        <fullName evidence="1">Uncharacterized protein</fullName>
    </submittedName>
</protein>